<comment type="caution">
    <text evidence="1">The sequence shown here is derived from an EMBL/GenBank/DDBJ whole genome shotgun (WGS) entry which is preliminary data.</text>
</comment>
<evidence type="ECO:0000313" key="1">
    <source>
        <dbReference type="EMBL" id="MBB6262616.1"/>
    </source>
</evidence>
<reference evidence="1 2" key="1">
    <citation type="submission" date="2020-08" db="EMBL/GenBank/DDBJ databases">
        <title>Genomic Encyclopedia of Type Strains, Phase IV (KMG-IV): sequencing the most valuable type-strain genomes for metagenomic binning, comparative biology and taxonomic classification.</title>
        <authorList>
            <person name="Goeker M."/>
        </authorList>
    </citation>
    <scope>NUCLEOTIDE SEQUENCE [LARGE SCALE GENOMIC DNA]</scope>
    <source>
        <strain evidence="1 2">DSM 22336</strain>
    </source>
</reference>
<accession>A0A841LYX3</accession>
<sequence>MKSCTYNGTTFDLAAPDTLEFENDYYRIIYETFYVQFDGSTLLPHIDFDNFIQNNFNVTPEQLALNEQIKVQKNPISKTLYPFFLRYPVFSGVFENITVSSDIIIAHAEYIVGAKCSAANFISIKKIIDDWNRVRWTRDQKIAERQSGVSTLGTISERLLETALESFIDETQFFKNTNTEIQSYGDFVLMALPNNLWLSVKSNFARERLLASGFSTDIIGVGSFTDHNEFTSSARIRNFQKVGFLAMYIPDIPITKAQVDATTSTYELAIDHFTAKNLPLPVNINGKPFLRKLSDIPNDIGELLSEKNLKKRTTIGF</sequence>
<keyword evidence="2" id="KW-1185">Reference proteome</keyword>
<dbReference type="EMBL" id="JACIIU010000050">
    <property type="protein sequence ID" value="MBB6262616.1"/>
    <property type="molecule type" value="Genomic_DNA"/>
</dbReference>
<dbReference type="Proteomes" id="UP000555393">
    <property type="component" value="Unassembled WGS sequence"/>
</dbReference>
<proteinExistence type="predicted"/>
<organism evidence="1 2">
    <name type="scientific">Paenochrobactrum gallinarii</name>
    <dbReference type="NCBI Taxonomy" id="643673"/>
    <lineage>
        <taxon>Bacteria</taxon>
        <taxon>Pseudomonadati</taxon>
        <taxon>Pseudomonadota</taxon>
        <taxon>Alphaproteobacteria</taxon>
        <taxon>Hyphomicrobiales</taxon>
        <taxon>Brucellaceae</taxon>
        <taxon>Paenochrobactrum</taxon>
    </lineage>
</organism>
<protein>
    <submittedName>
        <fullName evidence="1">Uncharacterized protein</fullName>
    </submittedName>
</protein>
<dbReference type="RefSeq" id="WP_184224827.1">
    <property type="nucleotide sequence ID" value="NZ_JACIIU010000050.1"/>
</dbReference>
<evidence type="ECO:0000313" key="2">
    <source>
        <dbReference type="Proteomes" id="UP000555393"/>
    </source>
</evidence>
<name>A0A841LYX3_9HYPH</name>
<gene>
    <name evidence="1" type="ORF">FHS77_003198</name>
</gene>
<dbReference type="AlphaFoldDB" id="A0A841LYX3"/>